<dbReference type="EMBL" id="JBFKZN010000011">
    <property type="protein sequence ID" value="MEW5291168.1"/>
    <property type="molecule type" value="Genomic_DNA"/>
</dbReference>
<evidence type="ECO:0000313" key="1">
    <source>
        <dbReference type="EMBL" id="MEW5291168.1"/>
    </source>
</evidence>
<gene>
    <name evidence="1" type="ORF">ABW286_18630</name>
</gene>
<dbReference type="Proteomes" id="UP001554567">
    <property type="component" value="Unassembled WGS sequence"/>
</dbReference>
<comment type="caution">
    <text evidence="1">The sequence shown here is derived from an EMBL/GenBank/DDBJ whole genome shotgun (WGS) entry which is preliminary data.</text>
</comment>
<proteinExistence type="predicted"/>
<reference evidence="1 2" key="1">
    <citation type="submission" date="2024-07" db="EMBL/GenBank/DDBJ databases">
        <authorList>
            <person name="Dulla G.F.J."/>
            <person name="Delorm J.G."/>
        </authorList>
    </citation>
    <scope>NUCLEOTIDE SEQUENCE [LARGE SCALE GENOMIC DNA]</scope>
    <source>
        <strain evidence="1 2">JGD 233</strain>
    </source>
</reference>
<name>A0ABV3N5X9_9GAMM</name>
<dbReference type="RefSeq" id="WP_367168375.1">
    <property type="nucleotide sequence ID" value="NZ_JBFKZN010000011.1"/>
</dbReference>
<protein>
    <submittedName>
        <fullName evidence="1">Uncharacterized protein</fullName>
    </submittedName>
</protein>
<evidence type="ECO:0000313" key="2">
    <source>
        <dbReference type="Proteomes" id="UP001554567"/>
    </source>
</evidence>
<keyword evidence="2" id="KW-1185">Reference proteome</keyword>
<accession>A0ABV3N5X9</accession>
<organism evidence="1 2">
    <name type="scientific">Erwinia papayae</name>
    <dbReference type="NCBI Taxonomy" id="206499"/>
    <lineage>
        <taxon>Bacteria</taxon>
        <taxon>Pseudomonadati</taxon>
        <taxon>Pseudomonadota</taxon>
        <taxon>Gammaproteobacteria</taxon>
        <taxon>Enterobacterales</taxon>
        <taxon>Erwiniaceae</taxon>
        <taxon>Erwinia</taxon>
    </lineage>
</organism>
<sequence length="111" mass="12256">MFTLSRARTYHHGLLSTRNVVVIPYNDFREINVINPVKTPFSSIVLRILAADTEFNNEKTPLSPFFRAVKANSDDLYRPDCCIPGKMLTHSASPLAASARFSPATTGLSGE</sequence>